<dbReference type="Pfam" id="PF01890">
    <property type="entry name" value="CbiG_C"/>
    <property type="match status" value="1"/>
</dbReference>
<feature type="compositionally biased region" description="Low complexity" evidence="1">
    <location>
        <begin position="129"/>
        <end position="139"/>
    </location>
</feature>
<dbReference type="Gene3D" id="3.30.420.180">
    <property type="entry name" value="CobE/GbiG C-terminal domain"/>
    <property type="match status" value="1"/>
</dbReference>
<name>A0ABW1ML55_9ACTN</name>
<dbReference type="InterPro" id="IPR036518">
    <property type="entry name" value="CobE/GbiG_C_sf"/>
</dbReference>
<evidence type="ECO:0000313" key="3">
    <source>
        <dbReference type="EMBL" id="MFC6064489.1"/>
    </source>
</evidence>
<sequence>MPAERAVPGPERDLVVGVGARPGVPAGELTALVGAVLAEAGLPLSAVRALATVDARAREPGLRDAAALLGVELLAYPAAVLATVPVPHPSGAVLAAAGTPSVAEAAALAAAGPGATLAVPKRKSADGGAARATCAVARRAAPHDSSTHQTVRTHPTRTHEETP</sequence>
<reference evidence="4" key="1">
    <citation type="journal article" date="2019" name="Int. J. Syst. Evol. Microbiol.">
        <title>The Global Catalogue of Microorganisms (GCM) 10K type strain sequencing project: providing services to taxonomists for standard genome sequencing and annotation.</title>
        <authorList>
            <consortium name="The Broad Institute Genomics Platform"/>
            <consortium name="The Broad Institute Genome Sequencing Center for Infectious Disease"/>
            <person name="Wu L."/>
            <person name="Ma J."/>
        </authorList>
    </citation>
    <scope>NUCLEOTIDE SEQUENCE [LARGE SCALE GENOMIC DNA]</scope>
    <source>
        <strain evidence="4">CGMCC 1.15180</strain>
    </source>
</reference>
<dbReference type="SUPFAM" id="SSF159664">
    <property type="entry name" value="CobE/GbiG C-terminal domain-like"/>
    <property type="match status" value="1"/>
</dbReference>
<feature type="domain" description="CobE/GbiG C-terminal" evidence="2">
    <location>
        <begin position="14"/>
        <end position="137"/>
    </location>
</feature>
<protein>
    <submittedName>
        <fullName evidence="3">Cobalamin biosynthesis protein</fullName>
    </submittedName>
</protein>
<organism evidence="3 4">
    <name type="scientific">Streptomyces ochraceiscleroticus</name>
    <dbReference type="NCBI Taxonomy" id="47761"/>
    <lineage>
        <taxon>Bacteria</taxon>
        <taxon>Bacillati</taxon>
        <taxon>Actinomycetota</taxon>
        <taxon>Actinomycetes</taxon>
        <taxon>Kitasatosporales</taxon>
        <taxon>Streptomycetaceae</taxon>
        <taxon>Streptomyces</taxon>
    </lineage>
</organism>
<dbReference type="EMBL" id="JBHSPX010000005">
    <property type="protein sequence ID" value="MFC6064489.1"/>
    <property type="molecule type" value="Genomic_DNA"/>
</dbReference>
<proteinExistence type="predicted"/>
<evidence type="ECO:0000313" key="4">
    <source>
        <dbReference type="Proteomes" id="UP001596139"/>
    </source>
</evidence>
<dbReference type="PANTHER" id="PTHR37477:SF1">
    <property type="entry name" value="COBALT-PRECORRIN-5A HYDROLASE"/>
    <property type="match status" value="1"/>
</dbReference>
<gene>
    <name evidence="3" type="ORF">ACFP4F_18315</name>
</gene>
<accession>A0ABW1ML55</accession>
<keyword evidence="4" id="KW-1185">Reference proteome</keyword>
<dbReference type="InterPro" id="IPR052553">
    <property type="entry name" value="CbiG_hydrolase"/>
</dbReference>
<evidence type="ECO:0000256" key="1">
    <source>
        <dbReference type="SAM" id="MobiDB-lite"/>
    </source>
</evidence>
<comment type="caution">
    <text evidence="3">The sequence shown here is derived from an EMBL/GenBank/DDBJ whole genome shotgun (WGS) entry which is preliminary data.</text>
</comment>
<dbReference type="Proteomes" id="UP001596139">
    <property type="component" value="Unassembled WGS sequence"/>
</dbReference>
<dbReference type="PANTHER" id="PTHR37477">
    <property type="entry name" value="COBALT-PRECORRIN-5A HYDROLASE"/>
    <property type="match status" value="1"/>
</dbReference>
<evidence type="ECO:0000259" key="2">
    <source>
        <dbReference type="Pfam" id="PF01890"/>
    </source>
</evidence>
<dbReference type="RefSeq" id="WP_051862668.1">
    <property type="nucleotide sequence ID" value="NZ_JBHSPX010000005.1"/>
</dbReference>
<feature type="region of interest" description="Disordered" evidence="1">
    <location>
        <begin position="118"/>
        <end position="163"/>
    </location>
</feature>
<dbReference type="InterPro" id="IPR002750">
    <property type="entry name" value="CobE/GbiG_C"/>
</dbReference>